<dbReference type="CDD" id="cd02249">
    <property type="entry name" value="ZZ"/>
    <property type="match status" value="1"/>
</dbReference>
<dbReference type="PROSITE" id="PS50106">
    <property type="entry name" value="PDZ"/>
    <property type="match status" value="1"/>
</dbReference>
<evidence type="ECO:0000256" key="3">
    <source>
        <dbReference type="ARBA" id="ARBA00022833"/>
    </source>
</evidence>
<dbReference type="SMART" id="SM00291">
    <property type="entry name" value="ZnF_ZZ"/>
    <property type="match status" value="1"/>
</dbReference>
<feature type="compositionally biased region" description="Acidic residues" evidence="5">
    <location>
        <begin position="387"/>
        <end position="410"/>
    </location>
</feature>
<dbReference type="InterPro" id="IPR000433">
    <property type="entry name" value="Znf_ZZ"/>
</dbReference>
<dbReference type="PROSITE" id="PS50135">
    <property type="entry name" value="ZF_ZZ_2"/>
    <property type="match status" value="1"/>
</dbReference>
<dbReference type="PANTHER" id="PTHR20930">
    <property type="entry name" value="OVARIAN CARCINOMA ANTIGEN CA125-RELATED"/>
    <property type="match status" value="1"/>
</dbReference>
<feature type="region of interest" description="Disordered" evidence="5">
    <location>
        <begin position="35"/>
        <end position="84"/>
    </location>
</feature>
<dbReference type="PANTHER" id="PTHR20930:SF0">
    <property type="entry name" value="PROTEIN ILRUN"/>
    <property type="match status" value="1"/>
</dbReference>
<dbReference type="InterPro" id="IPR001478">
    <property type="entry name" value="PDZ"/>
</dbReference>
<dbReference type="SUPFAM" id="SSF50156">
    <property type="entry name" value="PDZ domain-like"/>
    <property type="match status" value="1"/>
</dbReference>
<evidence type="ECO:0000256" key="5">
    <source>
        <dbReference type="SAM" id="MobiDB-lite"/>
    </source>
</evidence>
<reference evidence="8" key="1">
    <citation type="submission" date="2022-12" db="EMBL/GenBank/DDBJ databases">
        <authorList>
            <person name="Webb A."/>
        </authorList>
    </citation>
    <scope>NUCLEOTIDE SEQUENCE</scope>
    <source>
        <strain evidence="8">Pf2</strain>
    </source>
</reference>
<evidence type="ECO:0000256" key="4">
    <source>
        <dbReference type="PROSITE-ProRule" id="PRU00228"/>
    </source>
</evidence>
<dbReference type="EMBL" id="CANTFK010000020">
    <property type="protein sequence ID" value="CAI5704717.1"/>
    <property type="molecule type" value="Genomic_DNA"/>
</dbReference>
<keyword evidence="1" id="KW-0479">Metal-binding</keyword>
<keyword evidence="3" id="KW-0862">Zinc</keyword>
<dbReference type="SMART" id="SM00228">
    <property type="entry name" value="PDZ"/>
    <property type="match status" value="1"/>
</dbReference>
<comment type="caution">
    <text evidence="8">The sequence shown here is derived from an EMBL/GenBank/DDBJ whole genome shotgun (WGS) entry which is preliminary data.</text>
</comment>
<evidence type="ECO:0000259" key="7">
    <source>
        <dbReference type="PROSITE" id="PS50135"/>
    </source>
</evidence>
<feature type="domain" description="ZZ-type" evidence="7">
    <location>
        <begin position="651"/>
        <end position="705"/>
    </location>
</feature>
<evidence type="ECO:0000313" key="8">
    <source>
        <dbReference type="EMBL" id="CAI5704717.1"/>
    </source>
</evidence>
<accession>A0AAV0SNY0</accession>
<feature type="region of interest" description="Disordered" evidence="5">
    <location>
        <begin position="478"/>
        <end position="499"/>
    </location>
</feature>
<dbReference type="InterPro" id="IPR041489">
    <property type="entry name" value="PDZ_6"/>
</dbReference>
<keyword evidence="2 4" id="KW-0863">Zinc-finger</keyword>
<dbReference type="GO" id="GO:0016236">
    <property type="term" value="P:macroautophagy"/>
    <property type="evidence" value="ECO:0007669"/>
    <property type="project" value="TreeGrafter"/>
</dbReference>
<dbReference type="AlphaFoldDB" id="A0AAV0SNY0"/>
<dbReference type="Proteomes" id="UP001159659">
    <property type="component" value="Unassembled WGS sequence"/>
</dbReference>
<dbReference type="SUPFAM" id="SSF57850">
    <property type="entry name" value="RING/U-box"/>
    <property type="match status" value="1"/>
</dbReference>
<dbReference type="Pfam" id="PF00569">
    <property type="entry name" value="ZZ"/>
    <property type="match status" value="1"/>
</dbReference>
<evidence type="ECO:0000259" key="6">
    <source>
        <dbReference type="PROSITE" id="PS50106"/>
    </source>
</evidence>
<proteinExistence type="predicted"/>
<protein>
    <recommendedName>
        <fullName evidence="10">PDZ domain-containing protein</fullName>
    </recommendedName>
</protein>
<dbReference type="InterPro" id="IPR043145">
    <property type="entry name" value="Znf_ZZ_sf"/>
</dbReference>
<evidence type="ECO:0008006" key="10">
    <source>
        <dbReference type="Google" id="ProtNLM"/>
    </source>
</evidence>
<feature type="region of interest" description="Disordered" evidence="5">
    <location>
        <begin position="384"/>
        <end position="424"/>
    </location>
</feature>
<dbReference type="GO" id="GO:0043130">
    <property type="term" value="F:ubiquitin binding"/>
    <property type="evidence" value="ECO:0007669"/>
    <property type="project" value="TreeGrafter"/>
</dbReference>
<dbReference type="Gene3D" id="3.30.60.90">
    <property type="match status" value="1"/>
</dbReference>
<organism evidence="8 9">
    <name type="scientific">Peronospora farinosa</name>
    <dbReference type="NCBI Taxonomy" id="134698"/>
    <lineage>
        <taxon>Eukaryota</taxon>
        <taxon>Sar</taxon>
        <taxon>Stramenopiles</taxon>
        <taxon>Oomycota</taxon>
        <taxon>Peronosporomycetes</taxon>
        <taxon>Peronosporales</taxon>
        <taxon>Peronosporaceae</taxon>
        <taxon>Peronospora</taxon>
    </lineage>
</organism>
<dbReference type="GO" id="GO:0000407">
    <property type="term" value="C:phagophore assembly site"/>
    <property type="evidence" value="ECO:0007669"/>
    <property type="project" value="TreeGrafter"/>
</dbReference>
<name>A0AAV0SNY0_9STRA</name>
<evidence type="ECO:0000256" key="2">
    <source>
        <dbReference type="ARBA" id="ARBA00022771"/>
    </source>
</evidence>
<dbReference type="Gene3D" id="2.30.42.10">
    <property type="match status" value="1"/>
</dbReference>
<gene>
    <name evidence="8" type="ORF">PFR002_LOCUS287</name>
</gene>
<dbReference type="Pfam" id="PF17820">
    <property type="entry name" value="PDZ_6"/>
    <property type="match status" value="1"/>
</dbReference>
<dbReference type="InterPro" id="IPR036034">
    <property type="entry name" value="PDZ_sf"/>
</dbReference>
<sequence>MMEESTVVSPVKPHVESPQSIENVVVAAMRSSIPIASDMDEREKSLIRTQQETHQLNEDGIESDKAHTDTDNEEEMEQHKKEQHKEVMSTLVETLIVESTSLEEENGECKTSMGQPLAKDIREKDVCVAMEEQSEKNVEVDVQKETIEEQKKENVAEVVWVVQSPLQSTAVKTVAAKEVEVHSEMKVQNEVELKVVPKVQNGIKAKVQNEVVPKVQNEVVPEVQDEIKAKVQDEVVPKAQDQLKAKVQDEVVPKVQDEPKAKVQNEVVHKVQDEPKAKVQDDEVVPKVQDQPKAKVQEDEVFVPKVQDQPKAKVQDDEVFVLKAQDELKGNVQDEVVPKVQNEADTKVQDKEKTTVLIMEAEEHEVELVISSPKRLTPLNLVHHDIDDEESDSEDEEEEVAPREAEEEGADLGTPLGYGGGANFDEEQADFASHRFLGPSVATDPSSVRALHSLRRVALHDKPPRFVSEAPVITARTASLTSSGESSGRNSSSATVTYTSDGLRSQSEAGFVENMLNTYTLTFTEPVLGFDTNIVMSLENELMVEVWSVEKDSPAQRGGVVVGDNLISVNGQHIEPHMTKEQVLKMIEASTIPRTLLFQRDMHDKDPSQSKSLPDKKLVTAKPLMGRLGAAMSQGASLIGSRLKRKKTLVHENSFCDGCGMDPITGALWTCSVCSNYNLCNECYDVGTHGMENTEQMQALNEAIVQYKLQKKCKHFTPEFFLSLRRDICKGRPDKFEYLGEWIANIVVGTSTAKITVRGIEIPSLPPAARQRFVSHLMPLVSNRTDIEVNIEWLPDEADPSSAAGRPSVDRMSVGVYGSEEEDDDGVGNVPDNLEKLRIWISDKKTRTTSPFA</sequence>
<feature type="compositionally biased region" description="Low complexity" evidence="5">
    <location>
        <begin position="478"/>
        <end position="494"/>
    </location>
</feature>
<dbReference type="GO" id="GO:0008270">
    <property type="term" value="F:zinc ion binding"/>
    <property type="evidence" value="ECO:0007669"/>
    <property type="project" value="UniProtKB-KW"/>
</dbReference>
<evidence type="ECO:0000256" key="1">
    <source>
        <dbReference type="ARBA" id="ARBA00022723"/>
    </source>
</evidence>
<evidence type="ECO:0000313" key="9">
    <source>
        <dbReference type="Proteomes" id="UP001159659"/>
    </source>
</evidence>
<feature type="domain" description="PDZ" evidence="6">
    <location>
        <begin position="528"/>
        <end position="602"/>
    </location>
</feature>